<feature type="transmembrane region" description="Helical" evidence="2">
    <location>
        <begin position="387"/>
        <end position="405"/>
    </location>
</feature>
<dbReference type="InterPro" id="IPR052979">
    <property type="entry name" value="Adenylate-forming_domain"/>
</dbReference>
<keyword evidence="2" id="KW-0472">Membrane</keyword>
<feature type="transmembrane region" description="Helical" evidence="2">
    <location>
        <begin position="501"/>
        <end position="527"/>
    </location>
</feature>
<dbReference type="Proteomes" id="UP000291422">
    <property type="component" value="Unassembled WGS sequence"/>
</dbReference>
<dbReference type="AlphaFoldDB" id="A0A4Q4NI35"/>
<feature type="transmembrane region" description="Helical" evidence="2">
    <location>
        <begin position="197"/>
        <end position="219"/>
    </location>
</feature>
<proteinExistence type="predicted"/>
<dbReference type="VEuPathDB" id="FungiDB:CC77DRAFT_938855"/>
<keyword evidence="2" id="KW-0812">Transmembrane</keyword>
<organism evidence="3 4">
    <name type="scientific">Alternaria alternata</name>
    <name type="common">Alternaria rot fungus</name>
    <name type="synonym">Torula alternata</name>
    <dbReference type="NCBI Taxonomy" id="5599"/>
    <lineage>
        <taxon>Eukaryota</taxon>
        <taxon>Fungi</taxon>
        <taxon>Dikarya</taxon>
        <taxon>Ascomycota</taxon>
        <taxon>Pezizomycotina</taxon>
        <taxon>Dothideomycetes</taxon>
        <taxon>Pleosporomycetidae</taxon>
        <taxon>Pleosporales</taxon>
        <taxon>Pleosporineae</taxon>
        <taxon>Pleosporaceae</taxon>
        <taxon>Alternaria</taxon>
        <taxon>Alternaria sect. Alternaria</taxon>
        <taxon>Alternaria alternata complex</taxon>
    </lineage>
</organism>
<evidence type="ECO:0000313" key="4">
    <source>
        <dbReference type="Proteomes" id="UP000291422"/>
    </source>
</evidence>
<feature type="transmembrane region" description="Helical" evidence="2">
    <location>
        <begin position="358"/>
        <end position="375"/>
    </location>
</feature>
<feature type="region of interest" description="Disordered" evidence="1">
    <location>
        <begin position="86"/>
        <end position="116"/>
    </location>
</feature>
<dbReference type="PANTHER" id="PTHR33927">
    <property type="entry name" value="TRANSMEMBRANE PROTEIN"/>
    <property type="match status" value="1"/>
</dbReference>
<keyword evidence="2" id="KW-1133">Transmembrane helix</keyword>
<feature type="transmembrane region" description="Helical" evidence="2">
    <location>
        <begin position="324"/>
        <end position="346"/>
    </location>
</feature>
<gene>
    <name evidence="3" type="ORF">AA0117_g5142</name>
</gene>
<accession>A0A4Q4NI35</accession>
<evidence type="ECO:0000256" key="2">
    <source>
        <dbReference type="SAM" id="Phobius"/>
    </source>
</evidence>
<comment type="caution">
    <text evidence="3">The sequence shown here is derived from an EMBL/GenBank/DDBJ whole genome shotgun (WGS) entry which is preliminary data.</text>
</comment>
<evidence type="ECO:0000313" key="3">
    <source>
        <dbReference type="EMBL" id="RYN77077.1"/>
    </source>
</evidence>
<name>A0A4Q4NI35_ALTAL</name>
<feature type="transmembrane region" description="Helical" evidence="2">
    <location>
        <begin position="231"/>
        <end position="250"/>
    </location>
</feature>
<evidence type="ECO:0008006" key="5">
    <source>
        <dbReference type="Google" id="ProtNLM"/>
    </source>
</evidence>
<protein>
    <recommendedName>
        <fullName evidence="5">FAD-binding FR-type domain-containing protein</fullName>
    </recommendedName>
</protein>
<sequence length="628" mass="69946">MTTSTTTPSVASSRTSPVPFTNSIAKLRQSVEYCREITPHSRRSVSLDHNQPLIHGTCAHVMPSVVRPIDKSNTSLDSLDQTLDSCSVSDVSEDGHADTNNPNEAKTYRSSRQDTYDPLDETCYQKPYHMPQETHSKSKKSPQTEYVEVYKGPLLKPVDEKNIGIKSSVTVSSHALSSTGSLSSAETRPRQRVLSFYLHWFTAYRILIGLTFLVNVVVFIVHIRKTRHEHFALSGPLIATAANIFVAVFVRQEDLINVSFSFVAKTPASLPLWLRKTIADFHHYGGLHIGCSVAALLWYCYFVFLNTNFVLDTVKQDKATGWMWADIFTCYAFLLSILVVCILALPRLRVRFHDTFEHTHRFGGWAALLVLWINAGVASNNPGSSPLYANAALWLLASTTFLIILPWTRIRRVPITAEAVSSREVKLTFPYQNMPYTSTTRFSLSPLLEWHAFATIPIQASSTPTISSAYIVISAAGDWTKSIITSPPTHIWLRKPATKNFLSFAPLFDSLLLIATGAGIGPLLSLLSSPAIAHMREQGKQVRVMWVVYDPNAEHWGFAQDIIRRVDPEPKIFDSREGRPDVACEAEVMKKECELEAVMVVSNPKATREVVERIKGNGGAAYGAVFDS</sequence>
<evidence type="ECO:0000256" key="1">
    <source>
        <dbReference type="SAM" id="MobiDB-lite"/>
    </source>
</evidence>
<reference evidence="4" key="1">
    <citation type="journal article" date="2019" name="bioRxiv">
        <title>Genomics, evolutionary history and diagnostics of the Alternaria alternata species group including apple and Asian pear pathotypes.</title>
        <authorList>
            <person name="Armitage A.D."/>
            <person name="Cockerton H.M."/>
            <person name="Sreenivasaprasad S."/>
            <person name="Woodhall J.W."/>
            <person name="Lane C.R."/>
            <person name="Harrison R.J."/>
            <person name="Clarkson J.P."/>
        </authorList>
    </citation>
    <scope>NUCLEOTIDE SEQUENCE [LARGE SCALE GENOMIC DNA]</scope>
    <source>
        <strain evidence="4">FERA 1177</strain>
    </source>
</reference>
<feature type="compositionally biased region" description="Polar residues" evidence="1">
    <location>
        <begin position="98"/>
        <end position="110"/>
    </location>
</feature>
<feature type="transmembrane region" description="Helical" evidence="2">
    <location>
        <begin position="286"/>
        <end position="304"/>
    </location>
</feature>
<dbReference type="EMBL" id="PDXD01000010">
    <property type="protein sequence ID" value="RYN77077.1"/>
    <property type="molecule type" value="Genomic_DNA"/>
</dbReference>
<dbReference type="PANTHER" id="PTHR33927:SF5">
    <property type="entry name" value="ENZYME, PUTATIVE (AFU_ORTHOLOGUE AFUA_8G01222)-RELATED"/>
    <property type="match status" value="1"/>
</dbReference>